<gene>
    <name evidence="12" type="ORF">UTRI_04597_B</name>
</gene>
<name>A0A5C3EET2_9BASI</name>
<evidence type="ECO:0000313" key="13">
    <source>
        <dbReference type="Proteomes" id="UP000324022"/>
    </source>
</evidence>
<dbReference type="GO" id="GO:0006891">
    <property type="term" value="P:intra-Golgi vesicle-mediated transport"/>
    <property type="evidence" value="ECO:0007669"/>
    <property type="project" value="TreeGrafter"/>
</dbReference>
<dbReference type="Pfam" id="PF12022">
    <property type="entry name" value="COG2_C"/>
    <property type="match status" value="1"/>
</dbReference>
<accession>A0A5C3EET2</accession>
<organism evidence="12 13">
    <name type="scientific">Ustilago trichophora</name>
    <dbReference type="NCBI Taxonomy" id="86804"/>
    <lineage>
        <taxon>Eukaryota</taxon>
        <taxon>Fungi</taxon>
        <taxon>Dikarya</taxon>
        <taxon>Basidiomycota</taxon>
        <taxon>Ustilaginomycotina</taxon>
        <taxon>Ustilaginomycetes</taxon>
        <taxon>Ustilaginales</taxon>
        <taxon>Ustilaginaceae</taxon>
        <taxon>Ustilago</taxon>
    </lineage>
</organism>
<evidence type="ECO:0000256" key="9">
    <source>
        <dbReference type="SAM" id="MobiDB-lite"/>
    </source>
</evidence>
<evidence type="ECO:0000256" key="4">
    <source>
        <dbReference type="ARBA" id="ARBA00022448"/>
    </source>
</evidence>
<protein>
    <recommendedName>
        <fullName evidence="3">Conserved oligomeric Golgi complex subunit 2</fullName>
    </recommendedName>
    <alternativeName>
        <fullName evidence="8">Component of oligomeric Golgi complex 2</fullName>
    </alternativeName>
</protein>
<feature type="compositionally biased region" description="Low complexity" evidence="9">
    <location>
        <begin position="423"/>
        <end position="436"/>
    </location>
</feature>
<feature type="region of interest" description="Disordered" evidence="9">
    <location>
        <begin position="1"/>
        <end position="23"/>
    </location>
</feature>
<feature type="region of interest" description="Disordered" evidence="9">
    <location>
        <begin position="789"/>
        <end position="812"/>
    </location>
</feature>
<dbReference type="InterPro" id="IPR009316">
    <property type="entry name" value="COG2"/>
</dbReference>
<feature type="compositionally biased region" description="Basic and acidic residues" evidence="9">
    <location>
        <begin position="256"/>
        <end position="265"/>
    </location>
</feature>
<feature type="region of interest" description="Disordered" evidence="9">
    <location>
        <begin position="195"/>
        <end position="321"/>
    </location>
</feature>
<evidence type="ECO:0000256" key="1">
    <source>
        <dbReference type="ARBA" id="ARBA00004395"/>
    </source>
</evidence>
<feature type="compositionally biased region" description="Low complexity" evidence="9">
    <location>
        <begin position="1"/>
        <end position="15"/>
    </location>
</feature>
<sequence length="1069" mass="118946">MAASAISTSHHASSSLDHEASMNDSLFPEGQAPAFPSLTPLSHDLPLLSPVHNATFSVDEFLLSRTKASDLNFILSDLRSYSEKLKDELYSIINEDYKDFVSLGSSLKSEAHRIARLGWTARSDGEHVAQPGLMAPVRDTLLASRSMLKSVQDDIEECIKRREDASTHKARLELMLQLHDSIVRLEDLLLIQQERSKRDRRRSNAGRPSVLSIGSMGERRGSLASVASGSDQELSDYAMSSEYEEESESESENDDDKLRNGDDHHKRTKRKILRRLSSGTQNMRSPAHARDAATSPTRTRTRSGTVSGTPSSSSSSLLGLPQRIARTSAEYSRLRFLHRRIDEENLTHYADALQDRIDSIRSVLRQDLRTLLRALLSPTSLLVHGQSSVKLPSSPELRKSSRPAAGSGRRTSFLQSLSAKPQTATIHEGGTTPTTTNELDVWTQIVEPVEEGGNAEMTYWEARLEEQRSWLEMVLTTLNTLTLVGEGEGIDARRRNEAEEAVRDLLVSEWAERVIVDKAEPTDDTFASEASNNLPAAISAQFQEHRDRLQSLLLPLPTSPSTPLVDLYNTILTFTSITAYQVIDASREITPSNNCDIFTHVIWETLSTRLLSTMSNTIFFVGQPDTFYTNFTLTNQFLQRFLSLAPTEESKQAMLEHPNWLAFKRRWQLPVYFQMRFREVVTKLESDLVDGRKEVGRAGEGEECMQATRATLEAVEKVWSDGVHIHELSARQWRVTLQLLSRFKSWIEEQSPAELTAGSGRLDALRSTTSAAADGSARSSFDLHQRGNSAEISRVSTPQPPPDAPTQQHEDDQLRLATALLSDTIYLRGKMEVILDDVILPRICANVDKSSSSPDDDDGNVVELRRDLLSILDEDSLDFIPGLTASVGRFAYSIIAPRSAAPLRLLRSFSTPAYRPGSGAGNDAKNGGATAAISVIHQLFSPLESFLSLPATRRISKEIKKSWVEKILTDAFKRYTNTIETINKNQQSLIRLKKSQGGPSQSSSGLLGLFKSTTTTSTDTSESDPAKTNKQALLTFEQRIKNLDLDLPLQHWDAWSTLKNFLESEADQV</sequence>
<dbReference type="GO" id="GO:0000139">
    <property type="term" value="C:Golgi membrane"/>
    <property type="evidence" value="ECO:0007669"/>
    <property type="project" value="UniProtKB-SubCell"/>
</dbReference>
<feature type="region of interest" description="Disordered" evidence="9">
    <location>
        <begin position="385"/>
        <end position="437"/>
    </location>
</feature>
<dbReference type="OrthoDB" id="332281at2759"/>
<evidence type="ECO:0000256" key="2">
    <source>
        <dbReference type="ARBA" id="ARBA00007603"/>
    </source>
</evidence>
<keyword evidence="13" id="KW-1185">Reference proteome</keyword>
<evidence type="ECO:0000256" key="3">
    <source>
        <dbReference type="ARBA" id="ARBA00020977"/>
    </source>
</evidence>
<keyword evidence="4" id="KW-0813">Transport</keyword>
<dbReference type="InterPro" id="IPR024602">
    <property type="entry name" value="COG_su2_N"/>
</dbReference>
<comment type="similarity">
    <text evidence="2">Belongs to the COG2 family.</text>
</comment>
<feature type="compositionally biased region" description="Polar residues" evidence="9">
    <location>
        <begin position="409"/>
        <end position="422"/>
    </location>
</feature>
<keyword evidence="6" id="KW-0333">Golgi apparatus</keyword>
<evidence type="ECO:0000256" key="7">
    <source>
        <dbReference type="ARBA" id="ARBA00023136"/>
    </source>
</evidence>
<evidence type="ECO:0000256" key="6">
    <source>
        <dbReference type="ARBA" id="ARBA00023034"/>
    </source>
</evidence>
<feature type="domain" description="Conserved oligomeric Golgi complex subunit 2 N-terminal" evidence="10">
    <location>
        <begin position="54"/>
        <end position="116"/>
    </location>
</feature>
<evidence type="ECO:0000259" key="10">
    <source>
        <dbReference type="Pfam" id="PF06148"/>
    </source>
</evidence>
<comment type="subcellular location">
    <subcellularLocation>
        <location evidence="1">Golgi apparatus membrane</location>
        <topology evidence="1">Peripheral membrane protein</topology>
    </subcellularLocation>
</comment>
<dbReference type="InterPro" id="IPR024603">
    <property type="entry name" value="COG_complex_COG2_C"/>
</dbReference>
<feature type="compositionally biased region" description="Acidic residues" evidence="9">
    <location>
        <begin position="242"/>
        <end position="255"/>
    </location>
</feature>
<keyword evidence="5" id="KW-0653">Protein transport</keyword>
<evidence type="ECO:0000313" key="12">
    <source>
        <dbReference type="EMBL" id="SPO28187.1"/>
    </source>
</evidence>
<evidence type="ECO:0000256" key="5">
    <source>
        <dbReference type="ARBA" id="ARBA00022927"/>
    </source>
</evidence>
<feature type="compositionally biased region" description="Low complexity" evidence="9">
    <location>
        <begin position="294"/>
        <end position="321"/>
    </location>
</feature>
<reference evidence="12 13" key="1">
    <citation type="submission" date="2018-03" db="EMBL/GenBank/DDBJ databases">
        <authorList>
            <person name="Guldener U."/>
        </authorList>
    </citation>
    <scope>NUCLEOTIDE SEQUENCE [LARGE SCALE GENOMIC DNA]</scope>
    <source>
        <strain evidence="12 13">NBRC100155</strain>
    </source>
</reference>
<dbReference type="PANTHER" id="PTHR12961:SF0">
    <property type="entry name" value="CONSERVED OLIGOMERIC GOLGI COMPLEX SUBUNIT 2"/>
    <property type="match status" value="1"/>
</dbReference>
<dbReference type="Pfam" id="PF06148">
    <property type="entry name" value="COG2_N"/>
    <property type="match status" value="1"/>
</dbReference>
<feature type="domain" description="COG complex component COG2 C-terminal" evidence="11">
    <location>
        <begin position="665"/>
        <end position="1025"/>
    </location>
</feature>
<keyword evidence="7" id="KW-0472">Membrane</keyword>
<evidence type="ECO:0000256" key="8">
    <source>
        <dbReference type="ARBA" id="ARBA00031344"/>
    </source>
</evidence>
<dbReference type="GO" id="GO:0007030">
    <property type="term" value="P:Golgi organization"/>
    <property type="evidence" value="ECO:0007669"/>
    <property type="project" value="InterPro"/>
</dbReference>
<proteinExistence type="inferred from homology"/>
<dbReference type="EMBL" id="OOIN01000021">
    <property type="protein sequence ID" value="SPO28187.1"/>
    <property type="molecule type" value="Genomic_DNA"/>
</dbReference>
<dbReference type="AlphaFoldDB" id="A0A5C3EET2"/>
<dbReference type="GO" id="GO:0015031">
    <property type="term" value="P:protein transport"/>
    <property type="evidence" value="ECO:0007669"/>
    <property type="project" value="UniProtKB-KW"/>
</dbReference>
<dbReference type="PANTHER" id="PTHR12961">
    <property type="entry name" value="CONSERVED OLIGOMERIC GOLGI COMPLEX COMPONENT 2"/>
    <property type="match status" value="1"/>
</dbReference>
<dbReference type="Proteomes" id="UP000324022">
    <property type="component" value="Unassembled WGS sequence"/>
</dbReference>
<evidence type="ECO:0000259" key="11">
    <source>
        <dbReference type="Pfam" id="PF12022"/>
    </source>
</evidence>
<dbReference type="GO" id="GO:0017119">
    <property type="term" value="C:Golgi transport complex"/>
    <property type="evidence" value="ECO:0007669"/>
    <property type="project" value="TreeGrafter"/>
</dbReference>